<accession>A0A7X5U242</accession>
<protein>
    <submittedName>
        <fullName evidence="2">Uncharacterized protein</fullName>
    </submittedName>
</protein>
<organism evidence="2 3">
    <name type="scientific">Mycolicibacterium fluoranthenivorans</name>
    <dbReference type="NCBI Taxonomy" id="258505"/>
    <lineage>
        <taxon>Bacteria</taxon>
        <taxon>Bacillati</taxon>
        <taxon>Actinomycetota</taxon>
        <taxon>Actinomycetes</taxon>
        <taxon>Mycobacteriales</taxon>
        <taxon>Mycobacteriaceae</taxon>
        <taxon>Mycolicibacterium</taxon>
    </lineage>
</organism>
<keyword evidence="3" id="KW-1185">Reference proteome</keyword>
<evidence type="ECO:0000256" key="1">
    <source>
        <dbReference type="SAM" id="MobiDB-lite"/>
    </source>
</evidence>
<reference evidence="2 3" key="1">
    <citation type="submission" date="2020-03" db="EMBL/GenBank/DDBJ databases">
        <title>Sequencing the genomes of 1000 actinobacteria strains.</title>
        <authorList>
            <person name="Klenk H.-P."/>
        </authorList>
    </citation>
    <scope>NUCLEOTIDE SEQUENCE [LARGE SCALE GENOMIC DNA]</scope>
    <source>
        <strain evidence="2 3">DSM 44556</strain>
    </source>
</reference>
<dbReference type="AlphaFoldDB" id="A0A7X5U242"/>
<evidence type="ECO:0000313" key="2">
    <source>
        <dbReference type="EMBL" id="NIH96983.1"/>
    </source>
</evidence>
<evidence type="ECO:0000313" key="3">
    <source>
        <dbReference type="Proteomes" id="UP000547444"/>
    </source>
</evidence>
<name>A0A7X5U242_9MYCO</name>
<dbReference type="EMBL" id="JAANOW010000002">
    <property type="protein sequence ID" value="NIH96983.1"/>
    <property type="molecule type" value="Genomic_DNA"/>
</dbReference>
<gene>
    <name evidence="2" type="ORF">FHU31_003973</name>
</gene>
<sequence>MTVPIAASGDGLSVPGGSMGAQAGGEDITAGAE</sequence>
<comment type="caution">
    <text evidence="2">The sequence shown here is derived from an EMBL/GenBank/DDBJ whole genome shotgun (WGS) entry which is preliminary data.</text>
</comment>
<feature type="region of interest" description="Disordered" evidence="1">
    <location>
        <begin position="1"/>
        <end position="33"/>
    </location>
</feature>
<proteinExistence type="predicted"/>
<dbReference type="Proteomes" id="UP000547444">
    <property type="component" value="Unassembled WGS sequence"/>
</dbReference>